<dbReference type="EMBL" id="BK014708">
    <property type="protein sequence ID" value="DAD68762.1"/>
    <property type="molecule type" value="Genomic_DNA"/>
</dbReference>
<accession>A0A8S5LFQ1</accession>
<reference evidence="1" key="1">
    <citation type="journal article" date="2021" name="Proc. Natl. Acad. Sci. U.S.A.">
        <title>A Catalog of Tens of Thousands of Viruses from Human Metagenomes Reveals Hidden Associations with Chronic Diseases.</title>
        <authorList>
            <person name="Tisza M.J."/>
            <person name="Buck C.B."/>
        </authorList>
    </citation>
    <scope>NUCLEOTIDE SEQUENCE</scope>
    <source>
        <strain evidence="1">CtT1Q6</strain>
    </source>
</reference>
<organism evidence="1">
    <name type="scientific">Myoviridae sp. ctT1Q6</name>
    <dbReference type="NCBI Taxonomy" id="2823546"/>
    <lineage>
        <taxon>Viruses</taxon>
        <taxon>Duplodnaviria</taxon>
        <taxon>Heunggongvirae</taxon>
        <taxon>Uroviricota</taxon>
        <taxon>Caudoviricetes</taxon>
    </lineage>
</organism>
<name>A0A8S5LFQ1_9CAUD</name>
<sequence>MDDTALQNELARLIFLSDLVGRIEVVQELKS</sequence>
<protein>
    <submittedName>
        <fullName evidence="1">Uncharacterized protein</fullName>
    </submittedName>
</protein>
<proteinExistence type="predicted"/>
<evidence type="ECO:0000313" key="1">
    <source>
        <dbReference type="EMBL" id="DAD68762.1"/>
    </source>
</evidence>